<keyword evidence="2" id="KW-1185">Reference proteome</keyword>
<protein>
    <submittedName>
        <fullName evidence="1">Uncharacterized protein</fullName>
    </submittedName>
</protein>
<accession>A0ACD3A877</accession>
<sequence length="513" mass="58400">MTPSTSNICSLIHGLSIEASYRKLDTEIAQLEARLSSLKTLRNSLQVAPIAKIPKEILSEVFQYCSRDSDSSFFDDLDDNVVNTRFFVSWVCQKWRSAALATPSLWTVISKKSREVTVHLDFVQELLLRSSGFNLAINLFKPSPDVLDACLHEIQRTQHLRFIPGPLNYHQNGAIIFFSQPTPLLVSFDIRDFYDRKHSPFLGYHPYLRHLTISQMSTTISSHLIVPTLTKLHIIEPFHKIRVNYLLNQLVLLPKLTELVLVKGFSDEVVVVPEHRLEHLPLQVLSLTDTLTDVVFGFLACLDIPHAVITVIWPMGGQPFDSTTVEGISAAFNQYRIAVPFQIHHISLLEKPYRPEFSLDISDTPLRHRYSFQFPMPARSSFDFYDEICSRLSFKHLKSLSTDRRSSDLLDSAKALERLRTVEVYEGDALAEFARRLSDESQTVESQPFPALEELVVHDLTQEYDDGGLEELEIGLSIRRRAGCGLSKLVFAKCQTVDLDRFRGLVDILEVVD</sequence>
<dbReference type="EMBL" id="ML208631">
    <property type="protein sequence ID" value="TFK61751.1"/>
    <property type="molecule type" value="Genomic_DNA"/>
</dbReference>
<dbReference type="Proteomes" id="UP000308600">
    <property type="component" value="Unassembled WGS sequence"/>
</dbReference>
<organism evidence="1 2">
    <name type="scientific">Pluteus cervinus</name>
    <dbReference type="NCBI Taxonomy" id="181527"/>
    <lineage>
        <taxon>Eukaryota</taxon>
        <taxon>Fungi</taxon>
        <taxon>Dikarya</taxon>
        <taxon>Basidiomycota</taxon>
        <taxon>Agaricomycotina</taxon>
        <taxon>Agaricomycetes</taxon>
        <taxon>Agaricomycetidae</taxon>
        <taxon>Agaricales</taxon>
        <taxon>Pluteineae</taxon>
        <taxon>Pluteaceae</taxon>
        <taxon>Pluteus</taxon>
    </lineage>
</organism>
<proteinExistence type="predicted"/>
<name>A0ACD3A877_9AGAR</name>
<gene>
    <name evidence="1" type="ORF">BDN72DRAFT_429922</name>
</gene>
<evidence type="ECO:0000313" key="2">
    <source>
        <dbReference type="Proteomes" id="UP000308600"/>
    </source>
</evidence>
<evidence type="ECO:0000313" key="1">
    <source>
        <dbReference type="EMBL" id="TFK61751.1"/>
    </source>
</evidence>
<reference evidence="1 2" key="1">
    <citation type="journal article" date="2019" name="Nat. Ecol. Evol.">
        <title>Megaphylogeny resolves global patterns of mushroom evolution.</title>
        <authorList>
            <person name="Varga T."/>
            <person name="Krizsan K."/>
            <person name="Foldi C."/>
            <person name="Dima B."/>
            <person name="Sanchez-Garcia M."/>
            <person name="Sanchez-Ramirez S."/>
            <person name="Szollosi G.J."/>
            <person name="Szarkandi J.G."/>
            <person name="Papp V."/>
            <person name="Albert L."/>
            <person name="Andreopoulos W."/>
            <person name="Angelini C."/>
            <person name="Antonin V."/>
            <person name="Barry K.W."/>
            <person name="Bougher N.L."/>
            <person name="Buchanan P."/>
            <person name="Buyck B."/>
            <person name="Bense V."/>
            <person name="Catcheside P."/>
            <person name="Chovatia M."/>
            <person name="Cooper J."/>
            <person name="Damon W."/>
            <person name="Desjardin D."/>
            <person name="Finy P."/>
            <person name="Geml J."/>
            <person name="Haridas S."/>
            <person name="Hughes K."/>
            <person name="Justo A."/>
            <person name="Karasinski D."/>
            <person name="Kautmanova I."/>
            <person name="Kiss B."/>
            <person name="Kocsube S."/>
            <person name="Kotiranta H."/>
            <person name="LaButti K.M."/>
            <person name="Lechner B.E."/>
            <person name="Liimatainen K."/>
            <person name="Lipzen A."/>
            <person name="Lukacs Z."/>
            <person name="Mihaltcheva S."/>
            <person name="Morgado L.N."/>
            <person name="Niskanen T."/>
            <person name="Noordeloos M.E."/>
            <person name="Ohm R.A."/>
            <person name="Ortiz-Santana B."/>
            <person name="Ovrebo C."/>
            <person name="Racz N."/>
            <person name="Riley R."/>
            <person name="Savchenko A."/>
            <person name="Shiryaev A."/>
            <person name="Soop K."/>
            <person name="Spirin V."/>
            <person name="Szebenyi C."/>
            <person name="Tomsovsky M."/>
            <person name="Tulloss R.E."/>
            <person name="Uehling J."/>
            <person name="Grigoriev I.V."/>
            <person name="Vagvolgyi C."/>
            <person name="Papp T."/>
            <person name="Martin F.M."/>
            <person name="Miettinen O."/>
            <person name="Hibbett D.S."/>
            <person name="Nagy L.G."/>
        </authorList>
    </citation>
    <scope>NUCLEOTIDE SEQUENCE [LARGE SCALE GENOMIC DNA]</scope>
    <source>
        <strain evidence="1 2">NL-1719</strain>
    </source>
</reference>